<dbReference type="PROSITE" id="PS50011">
    <property type="entry name" value="PROTEIN_KINASE_DOM"/>
    <property type="match status" value="1"/>
</dbReference>
<proteinExistence type="predicted"/>
<keyword evidence="3" id="KW-0418">Kinase</keyword>
<keyword evidence="4" id="KW-0067">ATP-binding</keyword>
<sequence length="176" mass="19666">MAPERLLGVRDDPRSDLFSLGVLLYFFTTGVRPFGETESLRGMRRRLWRDPTPPRELKPDYPPWLQEIVLRCLEIDPAARYPTAAQLAFDLGHPEQVKLTARAQRLKRDPLSTVWRRRFNLGAAPPQPKSNVAVQLASSPIVAVALDLGEGTEALNETIRVTAEQVLSTSPSARLA</sequence>
<dbReference type="OrthoDB" id="1405469at2759"/>
<dbReference type="Gene3D" id="1.10.510.10">
    <property type="entry name" value="Transferase(Phosphotransferase) domain 1"/>
    <property type="match status" value="1"/>
</dbReference>
<dbReference type="EMBL" id="BEZZ01247038">
    <property type="protein sequence ID" value="GCC48580.1"/>
    <property type="molecule type" value="Genomic_DNA"/>
</dbReference>
<dbReference type="GO" id="GO:0004674">
    <property type="term" value="F:protein serine/threonine kinase activity"/>
    <property type="evidence" value="ECO:0007669"/>
    <property type="project" value="TreeGrafter"/>
</dbReference>
<protein>
    <recommendedName>
        <fullName evidence="5">Protein kinase domain-containing protein</fullName>
    </recommendedName>
</protein>
<feature type="domain" description="Protein kinase" evidence="5">
    <location>
        <begin position="1"/>
        <end position="96"/>
    </location>
</feature>
<comment type="caution">
    <text evidence="6">The sequence shown here is derived from an EMBL/GenBank/DDBJ whole genome shotgun (WGS) entry which is preliminary data.</text>
</comment>
<accession>A0A401U128</accession>
<evidence type="ECO:0000313" key="6">
    <source>
        <dbReference type="EMBL" id="GCC48580.1"/>
    </source>
</evidence>
<keyword evidence="1" id="KW-0808">Transferase</keyword>
<dbReference type="SUPFAM" id="SSF56112">
    <property type="entry name" value="Protein kinase-like (PK-like)"/>
    <property type="match status" value="1"/>
</dbReference>
<evidence type="ECO:0000256" key="2">
    <source>
        <dbReference type="ARBA" id="ARBA00022741"/>
    </source>
</evidence>
<reference evidence="6 7" key="1">
    <citation type="journal article" date="2018" name="Nat. Ecol. Evol.">
        <title>Shark genomes provide insights into elasmobranch evolution and the origin of vertebrates.</title>
        <authorList>
            <person name="Hara Y"/>
            <person name="Yamaguchi K"/>
            <person name="Onimaru K"/>
            <person name="Kadota M"/>
            <person name="Koyanagi M"/>
            <person name="Keeley SD"/>
            <person name="Tatsumi K"/>
            <person name="Tanaka K"/>
            <person name="Motone F"/>
            <person name="Kageyama Y"/>
            <person name="Nozu R"/>
            <person name="Adachi N"/>
            <person name="Nishimura O"/>
            <person name="Nakagawa R"/>
            <person name="Tanegashima C"/>
            <person name="Kiyatake I"/>
            <person name="Matsumoto R"/>
            <person name="Murakumo K"/>
            <person name="Nishida K"/>
            <person name="Terakita A"/>
            <person name="Kuratani S"/>
            <person name="Sato K"/>
            <person name="Hyodo S Kuraku.S."/>
        </authorList>
    </citation>
    <scope>NUCLEOTIDE SEQUENCE [LARGE SCALE GENOMIC DNA]</scope>
</reference>
<keyword evidence="7" id="KW-1185">Reference proteome</keyword>
<dbReference type="InterPro" id="IPR011009">
    <property type="entry name" value="Kinase-like_dom_sf"/>
</dbReference>
<name>A0A401U128_CHIPU</name>
<dbReference type="GO" id="GO:0005524">
    <property type="term" value="F:ATP binding"/>
    <property type="evidence" value="ECO:0007669"/>
    <property type="project" value="UniProtKB-KW"/>
</dbReference>
<organism evidence="6 7">
    <name type="scientific">Chiloscyllium punctatum</name>
    <name type="common">Brownbanded bambooshark</name>
    <name type="synonym">Hemiscyllium punctatum</name>
    <dbReference type="NCBI Taxonomy" id="137246"/>
    <lineage>
        <taxon>Eukaryota</taxon>
        <taxon>Metazoa</taxon>
        <taxon>Chordata</taxon>
        <taxon>Craniata</taxon>
        <taxon>Vertebrata</taxon>
        <taxon>Chondrichthyes</taxon>
        <taxon>Elasmobranchii</taxon>
        <taxon>Galeomorphii</taxon>
        <taxon>Galeoidea</taxon>
        <taxon>Orectolobiformes</taxon>
        <taxon>Hemiscylliidae</taxon>
        <taxon>Chiloscyllium</taxon>
    </lineage>
</organism>
<dbReference type="PANTHER" id="PTHR43289">
    <property type="entry name" value="MITOGEN-ACTIVATED PROTEIN KINASE KINASE KINASE 20-RELATED"/>
    <property type="match status" value="1"/>
</dbReference>
<evidence type="ECO:0000259" key="5">
    <source>
        <dbReference type="PROSITE" id="PS50011"/>
    </source>
</evidence>
<evidence type="ECO:0000313" key="7">
    <source>
        <dbReference type="Proteomes" id="UP000287033"/>
    </source>
</evidence>
<evidence type="ECO:0000256" key="1">
    <source>
        <dbReference type="ARBA" id="ARBA00022679"/>
    </source>
</evidence>
<gene>
    <name evidence="6" type="ORF">chiPu_0032837</name>
</gene>
<keyword evidence="2" id="KW-0547">Nucleotide-binding</keyword>
<evidence type="ECO:0000256" key="3">
    <source>
        <dbReference type="ARBA" id="ARBA00022777"/>
    </source>
</evidence>
<dbReference type="PANTHER" id="PTHR43289:SF34">
    <property type="entry name" value="SERINE_THREONINE-PROTEIN KINASE YBDM-RELATED"/>
    <property type="match status" value="1"/>
</dbReference>
<feature type="non-terminal residue" evidence="6">
    <location>
        <position position="176"/>
    </location>
</feature>
<dbReference type="Proteomes" id="UP000287033">
    <property type="component" value="Unassembled WGS sequence"/>
</dbReference>
<dbReference type="InterPro" id="IPR000719">
    <property type="entry name" value="Prot_kinase_dom"/>
</dbReference>
<evidence type="ECO:0000256" key="4">
    <source>
        <dbReference type="ARBA" id="ARBA00022840"/>
    </source>
</evidence>
<dbReference type="AlphaFoldDB" id="A0A401U128"/>